<dbReference type="VEuPathDB" id="VectorBase:BGLB007979"/>
<dbReference type="STRING" id="6526.A0A2C9JTU0"/>
<evidence type="ECO:0000313" key="5">
    <source>
        <dbReference type="Proteomes" id="UP000076420"/>
    </source>
</evidence>
<dbReference type="VEuPathDB" id="VectorBase:BGLAX_033389"/>
<keyword evidence="2" id="KW-0472">Membrane</keyword>
<evidence type="ECO:0000256" key="1">
    <source>
        <dbReference type="SAM" id="MobiDB-lite"/>
    </source>
</evidence>
<dbReference type="InterPro" id="IPR035892">
    <property type="entry name" value="C2_domain_sf"/>
</dbReference>
<feature type="compositionally biased region" description="Low complexity" evidence="1">
    <location>
        <begin position="126"/>
        <end position="136"/>
    </location>
</feature>
<dbReference type="PROSITE" id="PS50004">
    <property type="entry name" value="C2"/>
    <property type="match status" value="2"/>
</dbReference>
<dbReference type="CDD" id="cd00276">
    <property type="entry name" value="C2B_Synaptotagmin"/>
    <property type="match status" value="1"/>
</dbReference>
<dbReference type="Proteomes" id="UP000076420">
    <property type="component" value="Unassembled WGS sequence"/>
</dbReference>
<dbReference type="PANTHER" id="PTHR10024">
    <property type="entry name" value="SYNAPTOTAGMIN"/>
    <property type="match status" value="1"/>
</dbReference>
<dbReference type="AlphaFoldDB" id="A0A2C9JTU0"/>
<dbReference type="Pfam" id="PF00168">
    <property type="entry name" value="C2"/>
    <property type="match status" value="2"/>
</dbReference>
<evidence type="ECO:0000259" key="3">
    <source>
        <dbReference type="PROSITE" id="PS50004"/>
    </source>
</evidence>
<dbReference type="OrthoDB" id="67700at2759"/>
<proteinExistence type="predicted"/>
<dbReference type="InterPro" id="IPR000008">
    <property type="entry name" value="C2_dom"/>
</dbReference>
<evidence type="ECO:0000313" key="4">
    <source>
        <dbReference type="EnsemblMetazoa" id="BGLB007979-PD"/>
    </source>
</evidence>
<feature type="region of interest" description="Disordered" evidence="1">
    <location>
        <begin position="115"/>
        <end position="136"/>
    </location>
</feature>
<dbReference type="SMART" id="SM00239">
    <property type="entry name" value="C2"/>
    <property type="match status" value="2"/>
</dbReference>
<protein>
    <recommendedName>
        <fullName evidence="3">C2 domain-containing protein</fullName>
    </recommendedName>
</protein>
<feature type="transmembrane region" description="Helical" evidence="2">
    <location>
        <begin position="15"/>
        <end position="39"/>
    </location>
</feature>
<dbReference type="KEGG" id="bgt:106068005"/>
<name>A0A2C9JTU0_BIOGL</name>
<dbReference type="EnsemblMetazoa" id="BGLB007979-RB">
    <property type="protein sequence ID" value="BGLB007979-PB"/>
    <property type="gene ID" value="BGLB007979"/>
</dbReference>
<organism evidence="4 5">
    <name type="scientific">Biomphalaria glabrata</name>
    <name type="common">Bloodfluke planorb</name>
    <name type="synonym">Freshwater snail</name>
    <dbReference type="NCBI Taxonomy" id="6526"/>
    <lineage>
        <taxon>Eukaryota</taxon>
        <taxon>Metazoa</taxon>
        <taxon>Spiralia</taxon>
        <taxon>Lophotrochozoa</taxon>
        <taxon>Mollusca</taxon>
        <taxon>Gastropoda</taxon>
        <taxon>Heterobranchia</taxon>
        <taxon>Euthyneura</taxon>
        <taxon>Panpulmonata</taxon>
        <taxon>Hygrophila</taxon>
        <taxon>Lymnaeoidea</taxon>
        <taxon>Planorbidae</taxon>
        <taxon>Biomphalaria</taxon>
    </lineage>
</organism>
<accession>A0A2C9JTU0</accession>
<dbReference type="EnsemblMetazoa" id="BGLB007979-RD">
    <property type="protein sequence ID" value="BGLB007979-PD"/>
    <property type="gene ID" value="BGLB007979"/>
</dbReference>
<reference evidence="4" key="1">
    <citation type="submission" date="2020-05" db="UniProtKB">
        <authorList>
            <consortium name="EnsemblMetazoa"/>
        </authorList>
    </citation>
    <scope>IDENTIFICATION</scope>
    <source>
        <strain evidence="4">BB02</strain>
    </source>
</reference>
<dbReference type="EnsemblMetazoa" id="BGLB007979-RC">
    <property type="protein sequence ID" value="BGLB007979-PC"/>
    <property type="gene ID" value="BGLB007979"/>
</dbReference>
<feature type="domain" description="C2" evidence="3">
    <location>
        <begin position="292"/>
        <end position="428"/>
    </location>
</feature>
<gene>
    <name evidence="4" type="primary">106068005</name>
</gene>
<keyword evidence="2" id="KW-0812">Transmembrane</keyword>
<keyword evidence="2" id="KW-1133">Transmembrane helix</keyword>
<feature type="domain" description="C2" evidence="3">
    <location>
        <begin position="140"/>
        <end position="281"/>
    </location>
</feature>
<dbReference type="Gene3D" id="2.60.40.150">
    <property type="entry name" value="C2 domain"/>
    <property type="match status" value="2"/>
</dbReference>
<evidence type="ECO:0000256" key="2">
    <source>
        <dbReference type="SAM" id="Phobius"/>
    </source>
</evidence>
<dbReference type="SUPFAM" id="SSF49562">
    <property type="entry name" value="C2 domain (Calcium/lipid-binding domain, CaLB)"/>
    <property type="match status" value="2"/>
</dbReference>
<sequence length="432" mass="49077">MSEGPMIDLDEWDKLMIVLGSVLFLLLVLIILVCVLHPLCYLHKICPCKYEDDEKALLQPAYGSLYDPGMSPGRKGHFVKGKHGTVWQPMVPLKESELSDWSDISVPEMIELKQDGVGRQRRTSRTSDYSSSASTAVSSVQHESRLAYGVAHDRAKGVLCVRVIQLGNFRVTEPDGATMPYVKVRLYRSPKHFFTFKLSSANKDFPMNNLESEVQTKILRRTDNPLFNESFKFPVDGHDITEYAVRFLVCDVDKFLRHIIIGETVRDLSKIDLIHGEEILFNDLLMTPQEENLGELHVALMYLPTAEKLSVILLSAKNLRPIEGAKRNIEIFAKITLMHDGRPLKKTKTSGKASDLSPVFNETFVFDVPVYQLDKVYFSFAIIGVDKDKEDGRRLLGRLYLGVNFEATARAQWLEMVNNARKQVGCWHRLQS</sequence>